<reference evidence="2 3" key="1">
    <citation type="submission" date="2015-09" db="EMBL/GenBank/DDBJ databases">
        <authorList>
            <consortium name="Pathogen Informatics"/>
        </authorList>
    </citation>
    <scope>NUCLEOTIDE SEQUENCE [LARGE SCALE GENOMIC DNA]</scope>
    <source>
        <strain evidence="2 3">2789STDY5834946</strain>
    </source>
</reference>
<dbReference type="SUPFAM" id="SSF47413">
    <property type="entry name" value="lambda repressor-like DNA-binding domains"/>
    <property type="match status" value="1"/>
</dbReference>
<dbReference type="InterPro" id="IPR010982">
    <property type="entry name" value="Lambda_DNA-bd_dom_sf"/>
</dbReference>
<sequence length="62" mass="6967">MIREAILEALKNRGMKQAELARHLDINRSSLNAFLKGNGKISLANVEKSFLFLGIEIVLKDK</sequence>
<dbReference type="PROSITE" id="PS50943">
    <property type="entry name" value="HTH_CROC1"/>
    <property type="match status" value="1"/>
</dbReference>
<proteinExistence type="predicted"/>
<gene>
    <name evidence="2" type="ORF">ERS852558_00864</name>
</gene>
<evidence type="ECO:0000259" key="1">
    <source>
        <dbReference type="PROSITE" id="PS50943"/>
    </source>
</evidence>
<dbReference type="Pfam" id="PF12844">
    <property type="entry name" value="HTH_19"/>
    <property type="match status" value="1"/>
</dbReference>
<organism evidence="2 3">
    <name type="scientific">Bacteroides caccae</name>
    <dbReference type="NCBI Taxonomy" id="47678"/>
    <lineage>
        <taxon>Bacteria</taxon>
        <taxon>Pseudomonadati</taxon>
        <taxon>Bacteroidota</taxon>
        <taxon>Bacteroidia</taxon>
        <taxon>Bacteroidales</taxon>
        <taxon>Bacteroidaceae</taxon>
        <taxon>Bacteroides</taxon>
    </lineage>
</organism>
<evidence type="ECO:0000313" key="2">
    <source>
        <dbReference type="EMBL" id="CUP72031.1"/>
    </source>
</evidence>
<evidence type="ECO:0000313" key="3">
    <source>
        <dbReference type="Proteomes" id="UP000095725"/>
    </source>
</evidence>
<dbReference type="Proteomes" id="UP000095725">
    <property type="component" value="Unassembled WGS sequence"/>
</dbReference>
<feature type="domain" description="HTH cro/C1-type" evidence="1">
    <location>
        <begin position="6"/>
        <end position="60"/>
    </location>
</feature>
<dbReference type="RefSeq" id="WP_007759749.1">
    <property type="nucleotide sequence ID" value="NZ_CZBL01000002.1"/>
</dbReference>
<dbReference type="InterPro" id="IPR001387">
    <property type="entry name" value="Cro/C1-type_HTH"/>
</dbReference>
<name>A0A174QJC4_9BACE</name>
<dbReference type="SMART" id="SM00530">
    <property type="entry name" value="HTH_XRE"/>
    <property type="match status" value="1"/>
</dbReference>
<dbReference type="EMBL" id="CZBL01000002">
    <property type="protein sequence ID" value="CUP72031.1"/>
    <property type="molecule type" value="Genomic_DNA"/>
</dbReference>
<protein>
    <submittedName>
        <fullName evidence="2">Helix-turn-helix</fullName>
    </submittedName>
</protein>
<accession>A0A174QJC4</accession>
<dbReference type="Gene3D" id="1.10.260.40">
    <property type="entry name" value="lambda repressor-like DNA-binding domains"/>
    <property type="match status" value="1"/>
</dbReference>
<dbReference type="AlphaFoldDB" id="A0A174QJC4"/>
<dbReference type="GO" id="GO:0003677">
    <property type="term" value="F:DNA binding"/>
    <property type="evidence" value="ECO:0007669"/>
    <property type="project" value="InterPro"/>
</dbReference>
<dbReference type="CDD" id="cd00093">
    <property type="entry name" value="HTH_XRE"/>
    <property type="match status" value="1"/>
</dbReference>